<dbReference type="Gene3D" id="1.20.1250.20">
    <property type="entry name" value="MFS general substrate transporter like domains"/>
    <property type="match status" value="1"/>
</dbReference>
<evidence type="ECO:0000256" key="3">
    <source>
        <dbReference type="ARBA" id="ARBA00022448"/>
    </source>
</evidence>
<dbReference type="Pfam" id="PF07690">
    <property type="entry name" value="MFS_1"/>
    <property type="match status" value="1"/>
</dbReference>
<evidence type="ECO:0000313" key="10">
    <source>
        <dbReference type="EMBL" id="MBA1381571.1"/>
    </source>
</evidence>
<evidence type="ECO:0000259" key="9">
    <source>
        <dbReference type="PROSITE" id="PS50850"/>
    </source>
</evidence>
<evidence type="ECO:0000313" key="11">
    <source>
        <dbReference type="Proteomes" id="UP000572407"/>
    </source>
</evidence>
<dbReference type="Proteomes" id="UP000572407">
    <property type="component" value="Unassembled WGS sequence"/>
</dbReference>
<name>A0A7V8ZVV9_9PSED</name>
<dbReference type="CDD" id="cd17324">
    <property type="entry name" value="MFS_NepI_like"/>
    <property type="match status" value="1"/>
</dbReference>
<proteinExistence type="inferred from homology"/>
<feature type="transmembrane region" description="Helical" evidence="8">
    <location>
        <begin position="308"/>
        <end position="325"/>
    </location>
</feature>
<feature type="transmembrane region" description="Helical" evidence="8">
    <location>
        <begin position="73"/>
        <end position="93"/>
    </location>
</feature>
<feature type="transmembrane region" description="Helical" evidence="8">
    <location>
        <begin position="40"/>
        <end position="61"/>
    </location>
</feature>
<dbReference type="PROSITE" id="PS50850">
    <property type="entry name" value="MFS"/>
    <property type="match status" value="1"/>
</dbReference>
<keyword evidence="5 8" id="KW-0812">Transmembrane</keyword>
<dbReference type="EMBL" id="VDLV01000064">
    <property type="protein sequence ID" value="MBA1381571.1"/>
    <property type="molecule type" value="Genomic_DNA"/>
</dbReference>
<evidence type="ECO:0000256" key="2">
    <source>
        <dbReference type="ARBA" id="ARBA00008335"/>
    </source>
</evidence>
<organism evidence="10 11">
    <name type="scientific">Pseudomonas brassicacearum subsp. neoaurantiaca</name>
    <dbReference type="NCBI Taxonomy" id="494916"/>
    <lineage>
        <taxon>Bacteria</taxon>
        <taxon>Pseudomonadati</taxon>
        <taxon>Pseudomonadota</taxon>
        <taxon>Gammaproteobacteria</taxon>
        <taxon>Pseudomonadales</taxon>
        <taxon>Pseudomonadaceae</taxon>
        <taxon>Pseudomonas</taxon>
    </lineage>
</organism>
<feature type="transmembrane region" description="Helical" evidence="8">
    <location>
        <begin position="277"/>
        <end position="296"/>
    </location>
</feature>
<dbReference type="InterPro" id="IPR020846">
    <property type="entry name" value="MFS_dom"/>
</dbReference>
<feature type="transmembrane region" description="Helical" evidence="8">
    <location>
        <begin position="244"/>
        <end position="265"/>
    </location>
</feature>
<feature type="transmembrane region" description="Helical" evidence="8">
    <location>
        <begin position="192"/>
        <end position="213"/>
    </location>
</feature>
<comment type="caution">
    <text evidence="10">The sequence shown here is derived from an EMBL/GenBank/DDBJ whole genome shotgun (WGS) entry which is preliminary data.</text>
</comment>
<feature type="transmembrane region" description="Helical" evidence="8">
    <location>
        <begin position="105"/>
        <end position="124"/>
    </location>
</feature>
<evidence type="ECO:0000256" key="6">
    <source>
        <dbReference type="ARBA" id="ARBA00022989"/>
    </source>
</evidence>
<sequence>MKTAVAPLAHEIPPRAQDDVVAELKDIYIEKGTPMFMRTVLALFCGGFATFALLYCVQPMMPLLSQEFSINAAQSSLILSVATGLLAIGLLITGPISDRIGRKPVMVAALFAASICTIASAMMPTWQGVLMLRALVGLSLSGLAAVAMTYLSEEIHPKHIGLAMGLYIAGNAIGGMCGRLITGVLIDFVSWHTAMLVIGGLALIAAAVFWRILPESRNFRPRSLHPRSLLDGFIMHFRDAGLPLLFLEAFVLMGAFVTLFNYIGYRLLAAPYHLDQAFVGLLSVVYLSGIYSSAKVGAMADKLGRRKMLWATIALMLAGLILTLFTPLWLVIIGMLVFTFGFFGAHSVASSWIGRRALKAKGQASSLYLFSYYAGSSVAGTAGGVAWHLGGWNGIGLFIGALLVIALCVAVKLAKLPLLPGNVQV</sequence>
<comment type="similarity">
    <text evidence="2">Belongs to the major facilitator superfamily.</text>
</comment>
<keyword evidence="3" id="KW-0813">Transport</keyword>
<comment type="subcellular location">
    <subcellularLocation>
        <location evidence="1">Cell membrane</location>
        <topology evidence="1">Multi-pass membrane protein</topology>
    </subcellularLocation>
</comment>
<dbReference type="AlphaFoldDB" id="A0A7V8ZVV9"/>
<dbReference type="InterPro" id="IPR011701">
    <property type="entry name" value="MFS"/>
</dbReference>
<reference evidence="10 11" key="1">
    <citation type="submission" date="2019-06" db="EMBL/GenBank/DDBJ databases">
        <title>Analysis of the biodiversity of Brassica napus bacterial endophytes for the selection of potential efficient biofertilizers for rapeseed crops.</title>
        <authorList>
            <person name="Jimenez-Gomez A."/>
            <person name="Saati-Santamaria Z."/>
            <person name="Menendez E."/>
            <person name="Rivas R."/>
            <person name="Mateos P.F."/>
            <person name="Velazquez E."/>
            <person name="Garcia-Fraile P."/>
        </authorList>
    </citation>
    <scope>NUCLEOTIDE SEQUENCE [LARGE SCALE GENOMIC DNA]</scope>
    <source>
        <strain evidence="10 11">CDVBN10</strain>
    </source>
</reference>
<feature type="transmembrane region" description="Helical" evidence="8">
    <location>
        <begin position="331"/>
        <end position="354"/>
    </location>
</feature>
<evidence type="ECO:0000256" key="5">
    <source>
        <dbReference type="ARBA" id="ARBA00022692"/>
    </source>
</evidence>
<keyword evidence="4" id="KW-1003">Cell membrane</keyword>
<keyword evidence="6 8" id="KW-1133">Transmembrane helix</keyword>
<evidence type="ECO:0000256" key="4">
    <source>
        <dbReference type="ARBA" id="ARBA00022475"/>
    </source>
</evidence>
<dbReference type="PANTHER" id="PTHR43271:SF1">
    <property type="entry name" value="INNER MEMBRANE TRANSPORT PROTEIN YNFM"/>
    <property type="match status" value="1"/>
</dbReference>
<evidence type="ECO:0000256" key="8">
    <source>
        <dbReference type="SAM" id="Phobius"/>
    </source>
</evidence>
<keyword evidence="7 8" id="KW-0472">Membrane</keyword>
<dbReference type="GO" id="GO:0022857">
    <property type="term" value="F:transmembrane transporter activity"/>
    <property type="evidence" value="ECO:0007669"/>
    <property type="project" value="InterPro"/>
</dbReference>
<evidence type="ECO:0000256" key="1">
    <source>
        <dbReference type="ARBA" id="ARBA00004651"/>
    </source>
</evidence>
<dbReference type="PROSITE" id="PS00216">
    <property type="entry name" value="SUGAR_TRANSPORT_1"/>
    <property type="match status" value="2"/>
</dbReference>
<feature type="transmembrane region" description="Helical" evidence="8">
    <location>
        <begin position="130"/>
        <end position="152"/>
    </location>
</feature>
<dbReference type="InterPro" id="IPR005829">
    <property type="entry name" value="Sugar_transporter_CS"/>
</dbReference>
<protein>
    <submittedName>
        <fullName evidence="10">MFS transporter</fullName>
    </submittedName>
</protein>
<accession>A0A7V8ZVV9</accession>
<evidence type="ECO:0000256" key="7">
    <source>
        <dbReference type="ARBA" id="ARBA00023136"/>
    </source>
</evidence>
<feature type="transmembrane region" description="Helical" evidence="8">
    <location>
        <begin position="395"/>
        <end position="414"/>
    </location>
</feature>
<dbReference type="GO" id="GO:0005886">
    <property type="term" value="C:plasma membrane"/>
    <property type="evidence" value="ECO:0007669"/>
    <property type="project" value="UniProtKB-SubCell"/>
</dbReference>
<dbReference type="InterPro" id="IPR036259">
    <property type="entry name" value="MFS_trans_sf"/>
</dbReference>
<feature type="transmembrane region" description="Helical" evidence="8">
    <location>
        <begin position="164"/>
        <end position="186"/>
    </location>
</feature>
<feature type="transmembrane region" description="Helical" evidence="8">
    <location>
        <begin position="366"/>
        <end position="389"/>
    </location>
</feature>
<dbReference type="PANTHER" id="PTHR43271">
    <property type="entry name" value="BLL2771 PROTEIN"/>
    <property type="match status" value="1"/>
</dbReference>
<feature type="domain" description="Major facilitator superfamily (MFS) profile" evidence="9">
    <location>
        <begin position="35"/>
        <end position="418"/>
    </location>
</feature>
<gene>
    <name evidence="10" type="ORF">FHK92_27925</name>
</gene>
<dbReference type="SUPFAM" id="SSF103473">
    <property type="entry name" value="MFS general substrate transporter"/>
    <property type="match status" value="1"/>
</dbReference>